<dbReference type="GO" id="GO:0010181">
    <property type="term" value="F:FMN binding"/>
    <property type="evidence" value="ECO:0007669"/>
    <property type="project" value="InterPro"/>
</dbReference>
<feature type="domain" description="Flavodoxin-like" evidence="1">
    <location>
        <begin position="2"/>
        <end position="155"/>
    </location>
</feature>
<accession>A0A8J7W455</accession>
<dbReference type="PANTHER" id="PTHR39201">
    <property type="entry name" value="EXPORTED PROTEIN-RELATED"/>
    <property type="match status" value="1"/>
</dbReference>
<comment type="caution">
    <text evidence="2">The sequence shown here is derived from an EMBL/GenBank/DDBJ whole genome shotgun (WGS) entry which is preliminary data.</text>
</comment>
<dbReference type="AlphaFoldDB" id="A0A8J7W455"/>
<gene>
    <name evidence="2" type="ORF">KCX82_14055</name>
</gene>
<dbReference type="InterPro" id="IPR008254">
    <property type="entry name" value="Flavodoxin/NO_synth"/>
</dbReference>
<sequence length="163" mass="18368">MKSLVVYYSLEGHTRFIADMIIEELGADRLELKPKKEIPKSGFLKFFLGGKSVIFHERPKLLTAIPELDSYDLIVIGTPVWASSFTAPINTFLAHCGINGRKLALFACHAGGGTDKCFDRIKKILRNNQILGTIDFRNPAQENKDIIKTQIQTWISGFTENKR</sequence>
<dbReference type="SUPFAM" id="SSF52218">
    <property type="entry name" value="Flavoproteins"/>
    <property type="match status" value="1"/>
</dbReference>
<organism evidence="2 3">
    <name type="scientific">Sinanaerobacter chloroacetimidivorans</name>
    <dbReference type="NCBI Taxonomy" id="2818044"/>
    <lineage>
        <taxon>Bacteria</taxon>
        <taxon>Bacillati</taxon>
        <taxon>Bacillota</taxon>
        <taxon>Clostridia</taxon>
        <taxon>Peptostreptococcales</taxon>
        <taxon>Anaerovoracaceae</taxon>
        <taxon>Sinanaerobacter</taxon>
    </lineage>
</organism>
<reference evidence="2" key="1">
    <citation type="submission" date="2021-04" db="EMBL/GenBank/DDBJ databases">
        <title>Sinoanaerobacter chloroacetimidivorans sp. nov., an obligate anaerobic bacterium isolated from anaerobic sludge.</title>
        <authorList>
            <person name="Bao Y."/>
        </authorList>
    </citation>
    <scope>NUCLEOTIDE SEQUENCE</scope>
    <source>
        <strain evidence="2">BAD-6</strain>
    </source>
</reference>
<dbReference type="PANTHER" id="PTHR39201:SF1">
    <property type="entry name" value="FLAVODOXIN-LIKE DOMAIN-CONTAINING PROTEIN"/>
    <property type="match status" value="1"/>
</dbReference>
<proteinExistence type="predicted"/>
<keyword evidence="3" id="KW-1185">Reference proteome</keyword>
<dbReference type="InterPro" id="IPR029039">
    <property type="entry name" value="Flavoprotein-like_sf"/>
</dbReference>
<evidence type="ECO:0000313" key="3">
    <source>
        <dbReference type="Proteomes" id="UP000675664"/>
    </source>
</evidence>
<name>A0A8J7W455_9FIRM</name>
<dbReference type="GO" id="GO:0016651">
    <property type="term" value="F:oxidoreductase activity, acting on NAD(P)H"/>
    <property type="evidence" value="ECO:0007669"/>
    <property type="project" value="UniProtKB-ARBA"/>
</dbReference>
<dbReference type="EMBL" id="JAGSND010000010">
    <property type="protein sequence ID" value="MBR0599008.1"/>
    <property type="molecule type" value="Genomic_DNA"/>
</dbReference>
<dbReference type="RefSeq" id="WP_227019142.1">
    <property type="nucleotide sequence ID" value="NZ_JAGSND010000010.1"/>
</dbReference>
<dbReference type="Gene3D" id="3.40.50.360">
    <property type="match status" value="1"/>
</dbReference>
<dbReference type="Proteomes" id="UP000675664">
    <property type="component" value="Unassembled WGS sequence"/>
</dbReference>
<reference evidence="2" key="2">
    <citation type="submission" date="2021-04" db="EMBL/GenBank/DDBJ databases">
        <authorList>
            <person name="Liu J."/>
        </authorList>
    </citation>
    <scope>NUCLEOTIDE SEQUENCE</scope>
    <source>
        <strain evidence="2">BAD-6</strain>
    </source>
</reference>
<evidence type="ECO:0000259" key="1">
    <source>
        <dbReference type="Pfam" id="PF12682"/>
    </source>
</evidence>
<evidence type="ECO:0000313" key="2">
    <source>
        <dbReference type="EMBL" id="MBR0599008.1"/>
    </source>
</evidence>
<dbReference type="Pfam" id="PF12682">
    <property type="entry name" value="Flavodoxin_4"/>
    <property type="match status" value="1"/>
</dbReference>
<protein>
    <submittedName>
        <fullName evidence="2">NAD(P)H-dependent oxidoreductase</fullName>
    </submittedName>
</protein>